<name>A0A8D8C974_CULPI</name>
<dbReference type="EMBL" id="HBUE01110526">
    <property type="protein sequence ID" value="CAG6488658.1"/>
    <property type="molecule type" value="Transcribed_RNA"/>
</dbReference>
<dbReference type="AlphaFoldDB" id="A0A8D8C974"/>
<dbReference type="EMBL" id="HBUE01110534">
    <property type="protein sequence ID" value="CAG6488685.1"/>
    <property type="molecule type" value="Transcribed_RNA"/>
</dbReference>
<proteinExistence type="predicted"/>
<dbReference type="EMBL" id="HBUE01110529">
    <property type="protein sequence ID" value="CAG6488672.1"/>
    <property type="molecule type" value="Transcribed_RNA"/>
</dbReference>
<accession>A0A8D8C974</accession>
<protein>
    <submittedName>
        <fullName evidence="1">(northern house mosquito) hypothetical protein</fullName>
    </submittedName>
</protein>
<sequence>MSLSSPVYVKAFCCSSAAAAVARLCWEAARIERFRLTRAMCASRRADSGYMGGYCCGMTPGGIRWFGGYIIGGPPGGGGGGPFGYICSIGGSPLPAQAGTSITGRAVPVPVPLLNVSDRCCCFSP</sequence>
<reference evidence="1" key="1">
    <citation type="submission" date="2021-05" db="EMBL/GenBank/DDBJ databases">
        <authorList>
            <person name="Alioto T."/>
            <person name="Alioto T."/>
            <person name="Gomez Garrido J."/>
        </authorList>
    </citation>
    <scope>NUCLEOTIDE SEQUENCE</scope>
</reference>
<dbReference type="EMBL" id="HBUE01110525">
    <property type="protein sequence ID" value="CAG6488653.1"/>
    <property type="molecule type" value="Transcribed_RNA"/>
</dbReference>
<evidence type="ECO:0000313" key="1">
    <source>
        <dbReference type="EMBL" id="CAG6488658.1"/>
    </source>
</evidence>
<organism evidence="1">
    <name type="scientific">Culex pipiens</name>
    <name type="common">House mosquito</name>
    <dbReference type="NCBI Taxonomy" id="7175"/>
    <lineage>
        <taxon>Eukaryota</taxon>
        <taxon>Metazoa</taxon>
        <taxon>Ecdysozoa</taxon>
        <taxon>Arthropoda</taxon>
        <taxon>Hexapoda</taxon>
        <taxon>Insecta</taxon>
        <taxon>Pterygota</taxon>
        <taxon>Neoptera</taxon>
        <taxon>Endopterygota</taxon>
        <taxon>Diptera</taxon>
        <taxon>Nematocera</taxon>
        <taxon>Culicoidea</taxon>
        <taxon>Culicidae</taxon>
        <taxon>Culicinae</taxon>
        <taxon>Culicini</taxon>
        <taxon>Culex</taxon>
        <taxon>Culex</taxon>
    </lineage>
</organism>
<dbReference type="EMBL" id="HBUE01110527">
    <property type="protein sequence ID" value="CAG6488664.1"/>
    <property type="molecule type" value="Transcribed_RNA"/>
</dbReference>